<evidence type="ECO:0000256" key="2">
    <source>
        <dbReference type="ARBA" id="ARBA00005336"/>
    </source>
</evidence>
<keyword evidence="5" id="KW-0132">Cell division</keyword>
<evidence type="ECO:0000256" key="7">
    <source>
        <dbReference type="ARBA" id="ARBA00022960"/>
    </source>
</evidence>
<dbReference type="GO" id="GO:0051301">
    <property type="term" value="P:cell division"/>
    <property type="evidence" value="ECO:0007669"/>
    <property type="project" value="UniProtKB-KW"/>
</dbReference>
<dbReference type="SUPFAM" id="SSF51445">
    <property type="entry name" value="(Trans)glycosidases"/>
    <property type="match status" value="1"/>
</dbReference>
<dbReference type="Gene3D" id="3.20.20.300">
    <property type="entry name" value="Glycoside hydrolase, family 3, N-terminal domain"/>
    <property type="match status" value="1"/>
</dbReference>
<dbReference type="GO" id="GO:0005975">
    <property type="term" value="P:carbohydrate metabolic process"/>
    <property type="evidence" value="ECO:0007669"/>
    <property type="project" value="InterPro"/>
</dbReference>
<gene>
    <name evidence="14" type="ORF">MNB_SUP05-12-121</name>
    <name evidence="13" type="ORF">MNB_SUP05-13-706</name>
</gene>
<feature type="domain" description="Glycoside hydrolase family 3 N-terminal" evidence="12">
    <location>
        <begin position="17"/>
        <end position="292"/>
    </location>
</feature>
<comment type="similarity">
    <text evidence="2">Belongs to the glycosyl hydrolase 3 family.</text>
</comment>
<evidence type="ECO:0000256" key="10">
    <source>
        <dbReference type="ARBA" id="ARBA00023306"/>
    </source>
</evidence>
<evidence type="ECO:0000256" key="9">
    <source>
        <dbReference type="ARBA" id="ARBA00023295"/>
    </source>
</evidence>
<evidence type="ECO:0000313" key="13">
    <source>
        <dbReference type="EMBL" id="SFV81278.1"/>
    </source>
</evidence>
<keyword evidence="11" id="KW-0961">Cell wall biogenesis/degradation</keyword>
<dbReference type="GO" id="GO:0004563">
    <property type="term" value="F:beta-N-acetylhexosaminidase activity"/>
    <property type="evidence" value="ECO:0007669"/>
    <property type="project" value="UniProtKB-EC"/>
</dbReference>
<reference evidence="14" key="1">
    <citation type="submission" date="2016-10" db="EMBL/GenBank/DDBJ databases">
        <authorList>
            <person name="de Groot N.N."/>
        </authorList>
    </citation>
    <scope>NUCLEOTIDE SEQUENCE</scope>
</reference>
<organism evidence="14">
    <name type="scientific">hydrothermal vent metagenome</name>
    <dbReference type="NCBI Taxonomy" id="652676"/>
    <lineage>
        <taxon>unclassified sequences</taxon>
        <taxon>metagenomes</taxon>
        <taxon>ecological metagenomes</taxon>
    </lineage>
</organism>
<dbReference type="GO" id="GO:0008360">
    <property type="term" value="P:regulation of cell shape"/>
    <property type="evidence" value="ECO:0007669"/>
    <property type="project" value="UniProtKB-KW"/>
</dbReference>
<dbReference type="PANTHER" id="PTHR30480">
    <property type="entry name" value="BETA-HEXOSAMINIDASE-RELATED"/>
    <property type="match status" value="1"/>
</dbReference>
<dbReference type="EMBL" id="FPHU01000136">
    <property type="protein sequence ID" value="SFV81278.1"/>
    <property type="molecule type" value="Genomic_DNA"/>
</dbReference>
<evidence type="ECO:0000256" key="11">
    <source>
        <dbReference type="ARBA" id="ARBA00023316"/>
    </source>
</evidence>
<dbReference type="InterPro" id="IPR017853">
    <property type="entry name" value="GH"/>
</dbReference>
<dbReference type="GO" id="GO:0071555">
    <property type="term" value="P:cell wall organization"/>
    <property type="evidence" value="ECO:0007669"/>
    <property type="project" value="UniProtKB-KW"/>
</dbReference>
<accession>A0A1W1DKM3</accession>
<dbReference type="AlphaFoldDB" id="A0A1W1DKM3"/>
<evidence type="ECO:0000256" key="8">
    <source>
        <dbReference type="ARBA" id="ARBA00022984"/>
    </source>
</evidence>
<sequence>MNILGPIMMDVSGLTLTEIEKTQLAKPSIGGVILFTRNYESIDQVKALIDSIRLVNSELLIAVDHEGGRVQRFRQGFTHLPAMARLGEAYDQDPEQALKQAFSCGWILATELLEVGIDFSFTPVLDLDYGHSSVIGDRAFHSNPEAVVRLASALIDGMHEAGMKCVGKHFPGHGHVALDSHLDLPVDERPMNEIRQDILSFKGLVNHGLDAVMPAHVVYSQVDDNPAGFSSKWIKEILHGQLGFGGVVFSDDLSMQGAHFFKSITERVQVSLDSGCDMALICNHPELVSEVIDQPWPSSEKLQSMKGIRAENLDKIALNNHLHNIQALL</sequence>
<dbReference type="GO" id="GO:0009254">
    <property type="term" value="P:peptidoglycan turnover"/>
    <property type="evidence" value="ECO:0007669"/>
    <property type="project" value="TreeGrafter"/>
</dbReference>
<dbReference type="Pfam" id="PF00933">
    <property type="entry name" value="Glyco_hydro_3"/>
    <property type="match status" value="1"/>
</dbReference>
<evidence type="ECO:0000256" key="3">
    <source>
        <dbReference type="ARBA" id="ARBA00012663"/>
    </source>
</evidence>
<keyword evidence="8" id="KW-0573">Peptidoglycan synthesis</keyword>
<dbReference type="InterPro" id="IPR022956">
    <property type="entry name" value="Beta_hexosaminidase_bac"/>
</dbReference>
<evidence type="ECO:0000256" key="4">
    <source>
        <dbReference type="ARBA" id="ARBA00022490"/>
    </source>
</evidence>
<keyword evidence="4" id="KW-0963">Cytoplasm</keyword>
<protein>
    <recommendedName>
        <fullName evidence="3">beta-N-acetylhexosaminidase</fullName>
        <ecNumber evidence="3">3.2.1.52</ecNumber>
    </recommendedName>
</protein>
<dbReference type="InterPro" id="IPR050226">
    <property type="entry name" value="NagZ_Beta-hexosaminidase"/>
</dbReference>
<dbReference type="EMBL" id="FPHT01000196">
    <property type="protein sequence ID" value="SFV81791.1"/>
    <property type="molecule type" value="Genomic_DNA"/>
</dbReference>
<evidence type="ECO:0000256" key="6">
    <source>
        <dbReference type="ARBA" id="ARBA00022801"/>
    </source>
</evidence>
<keyword evidence="9 14" id="KW-0326">Glycosidase</keyword>
<keyword evidence="7" id="KW-0133">Cell shape</keyword>
<name>A0A1W1DKM3_9ZZZZ</name>
<dbReference type="InterPro" id="IPR036962">
    <property type="entry name" value="Glyco_hydro_3_N_sf"/>
</dbReference>
<dbReference type="EC" id="3.2.1.52" evidence="3"/>
<evidence type="ECO:0000259" key="12">
    <source>
        <dbReference type="Pfam" id="PF00933"/>
    </source>
</evidence>
<evidence type="ECO:0000313" key="14">
    <source>
        <dbReference type="EMBL" id="SFV81791.1"/>
    </source>
</evidence>
<keyword evidence="6 14" id="KW-0378">Hydrolase</keyword>
<proteinExistence type="inferred from homology"/>
<dbReference type="HAMAP" id="MF_00364">
    <property type="entry name" value="NagZ"/>
    <property type="match status" value="1"/>
</dbReference>
<evidence type="ECO:0000256" key="1">
    <source>
        <dbReference type="ARBA" id="ARBA00001231"/>
    </source>
</evidence>
<comment type="catalytic activity">
    <reaction evidence="1">
        <text>Hydrolysis of terminal non-reducing N-acetyl-D-hexosamine residues in N-acetyl-beta-D-hexosaminides.</text>
        <dbReference type="EC" id="3.2.1.52"/>
    </reaction>
</comment>
<dbReference type="NCBIfam" id="NF003740">
    <property type="entry name" value="PRK05337.1"/>
    <property type="match status" value="1"/>
</dbReference>
<dbReference type="PANTHER" id="PTHR30480:SF13">
    <property type="entry name" value="BETA-HEXOSAMINIDASE"/>
    <property type="match status" value="1"/>
</dbReference>
<dbReference type="GO" id="GO:0009252">
    <property type="term" value="P:peptidoglycan biosynthetic process"/>
    <property type="evidence" value="ECO:0007669"/>
    <property type="project" value="UniProtKB-KW"/>
</dbReference>
<evidence type="ECO:0000256" key="5">
    <source>
        <dbReference type="ARBA" id="ARBA00022618"/>
    </source>
</evidence>
<dbReference type="InterPro" id="IPR001764">
    <property type="entry name" value="Glyco_hydro_3_N"/>
</dbReference>
<keyword evidence="10" id="KW-0131">Cell cycle</keyword>